<dbReference type="InterPro" id="IPR025110">
    <property type="entry name" value="AMP-bd_C"/>
</dbReference>
<evidence type="ECO:0000259" key="3">
    <source>
        <dbReference type="Pfam" id="PF13193"/>
    </source>
</evidence>
<dbReference type="Proteomes" id="UP001519332">
    <property type="component" value="Unassembled WGS sequence"/>
</dbReference>
<keyword evidence="1 4" id="KW-0436">Ligase</keyword>
<accession>A0ABS4U0I6</accession>
<dbReference type="PANTHER" id="PTHR43352:SF1">
    <property type="entry name" value="ANTHRANILATE--COA LIGASE"/>
    <property type="match status" value="1"/>
</dbReference>
<dbReference type="Gene3D" id="3.30.300.30">
    <property type="match status" value="1"/>
</dbReference>
<proteinExistence type="predicted"/>
<gene>
    <name evidence="4" type="ORF">JOF56_010066</name>
</gene>
<dbReference type="Pfam" id="PF13193">
    <property type="entry name" value="AMP-binding_C"/>
    <property type="match status" value="1"/>
</dbReference>
<protein>
    <submittedName>
        <fullName evidence="4">Acyl-coenzyme A synthetase/AMP-(Fatty) acid ligase</fullName>
    </submittedName>
</protein>
<feature type="domain" description="AMP-dependent synthetase/ligase" evidence="2">
    <location>
        <begin position="16"/>
        <end position="356"/>
    </location>
</feature>
<evidence type="ECO:0000313" key="4">
    <source>
        <dbReference type="EMBL" id="MBP2329681.1"/>
    </source>
</evidence>
<dbReference type="EMBL" id="JAGINW010000001">
    <property type="protein sequence ID" value="MBP2329681.1"/>
    <property type="molecule type" value="Genomic_DNA"/>
</dbReference>
<dbReference type="InterPro" id="IPR000873">
    <property type="entry name" value="AMP-dep_synth/lig_dom"/>
</dbReference>
<dbReference type="InterPro" id="IPR045851">
    <property type="entry name" value="AMP-bd_C_sf"/>
</dbReference>
<dbReference type="SUPFAM" id="SSF56801">
    <property type="entry name" value="Acetyl-CoA synthetase-like"/>
    <property type="match status" value="1"/>
</dbReference>
<reference evidence="4 5" key="1">
    <citation type="submission" date="2021-03" db="EMBL/GenBank/DDBJ databases">
        <title>Sequencing the genomes of 1000 actinobacteria strains.</title>
        <authorList>
            <person name="Klenk H.-P."/>
        </authorList>
    </citation>
    <scope>NUCLEOTIDE SEQUENCE [LARGE SCALE GENOMIC DNA]</scope>
    <source>
        <strain evidence="4 5">DSM 46670</strain>
    </source>
</reference>
<dbReference type="PROSITE" id="PS00455">
    <property type="entry name" value="AMP_BINDING"/>
    <property type="match status" value="1"/>
</dbReference>
<dbReference type="Gene3D" id="3.40.50.12780">
    <property type="entry name" value="N-terminal domain of ligase-like"/>
    <property type="match status" value="1"/>
</dbReference>
<evidence type="ECO:0000256" key="1">
    <source>
        <dbReference type="ARBA" id="ARBA00022598"/>
    </source>
</evidence>
<dbReference type="InterPro" id="IPR042099">
    <property type="entry name" value="ANL_N_sf"/>
</dbReference>
<name>A0ABS4U0I6_9PSEU</name>
<dbReference type="RefSeq" id="WP_209646400.1">
    <property type="nucleotide sequence ID" value="NZ_JAGINW010000001.1"/>
</dbReference>
<dbReference type="Pfam" id="PF00501">
    <property type="entry name" value="AMP-binding"/>
    <property type="match status" value="1"/>
</dbReference>
<dbReference type="InterPro" id="IPR020845">
    <property type="entry name" value="AMP-binding_CS"/>
</dbReference>
<comment type="caution">
    <text evidence="4">The sequence shown here is derived from an EMBL/GenBank/DDBJ whole genome shotgun (WGS) entry which is preliminary data.</text>
</comment>
<evidence type="ECO:0000313" key="5">
    <source>
        <dbReference type="Proteomes" id="UP001519332"/>
    </source>
</evidence>
<sequence length="491" mass="52779">MRHRSNFADLLATRTRQNNWSGRTAYIADDISWTHGQVHDLAARTATVLSERGVRPGDRVLLAAPDSIEWVVAFLAIARLGATAVLVNPELNTGDHNTLLADCDPKLCLSTAALADRFTSRTWLDVDHLVGSKAPDSAPCEAVDVSANSPLYIQYTSGTTGRPKGVVHAHGHPISYATCVGGDVLRIHPDDVSLSVSKMFWAYGFGNALVFPLFSGSAGVLSRHRLAAHEIAELVERHSVSVLYSVPSAYAALAETNARNSFRSVRAAVSAGETMPLPLAERLPDALGFTALEQIGSTEAGHAFCANTIDHNVPGTIGQPVPGWELQLRDPAGGLAEPGSAGDLWVRGPTLFSHYLNQPRATARTLVDGWLATHDRAVLGEDGAYRHVGRADDMEMVGGISLSPLEVERVLLTHPMVREAAVAAVRDHRQATKLRAFVVASDTPELPDDLIALVRSQLPAFKVPRSVQVVPGLPRTPSGKLRRHVVRTGSW</sequence>
<dbReference type="GO" id="GO:0016874">
    <property type="term" value="F:ligase activity"/>
    <property type="evidence" value="ECO:0007669"/>
    <property type="project" value="UniProtKB-KW"/>
</dbReference>
<feature type="domain" description="AMP-binding enzyme C-terminal" evidence="3">
    <location>
        <begin position="406"/>
        <end position="480"/>
    </location>
</feature>
<organism evidence="4 5">
    <name type="scientific">Kibdelosporangium banguiense</name>
    <dbReference type="NCBI Taxonomy" id="1365924"/>
    <lineage>
        <taxon>Bacteria</taxon>
        <taxon>Bacillati</taxon>
        <taxon>Actinomycetota</taxon>
        <taxon>Actinomycetes</taxon>
        <taxon>Pseudonocardiales</taxon>
        <taxon>Pseudonocardiaceae</taxon>
        <taxon>Kibdelosporangium</taxon>
    </lineage>
</organism>
<keyword evidence="5" id="KW-1185">Reference proteome</keyword>
<dbReference type="PANTHER" id="PTHR43352">
    <property type="entry name" value="ACETYL-COA SYNTHETASE"/>
    <property type="match status" value="1"/>
</dbReference>
<evidence type="ECO:0000259" key="2">
    <source>
        <dbReference type="Pfam" id="PF00501"/>
    </source>
</evidence>